<accession>A0A930DK98</accession>
<gene>
    <name evidence="1" type="ORF">HXM80_09000</name>
</gene>
<name>A0A930DK98_NEISI</name>
<comment type="caution">
    <text evidence="1">The sequence shown here is derived from an EMBL/GenBank/DDBJ whole genome shotgun (WGS) entry which is preliminary data.</text>
</comment>
<dbReference type="EMBL" id="JABZQQ010000083">
    <property type="protein sequence ID" value="MBF1265778.1"/>
    <property type="molecule type" value="Genomic_DNA"/>
</dbReference>
<evidence type="ECO:0000313" key="2">
    <source>
        <dbReference type="Proteomes" id="UP000780345"/>
    </source>
</evidence>
<proteinExistence type="predicted"/>
<protein>
    <submittedName>
        <fullName evidence="1">Uncharacterized protein</fullName>
    </submittedName>
</protein>
<organism evidence="1 2">
    <name type="scientific">Neisseria sicca</name>
    <dbReference type="NCBI Taxonomy" id="490"/>
    <lineage>
        <taxon>Bacteria</taxon>
        <taxon>Pseudomonadati</taxon>
        <taxon>Pseudomonadota</taxon>
        <taxon>Betaproteobacteria</taxon>
        <taxon>Neisseriales</taxon>
        <taxon>Neisseriaceae</taxon>
        <taxon>Neisseria</taxon>
    </lineage>
</organism>
<dbReference type="Proteomes" id="UP000780345">
    <property type="component" value="Unassembled WGS sequence"/>
</dbReference>
<sequence length="321" mass="37184">MNKLLQNAINSIEIGIEDYELSKQNDRRIISCVRNIFAGILLLFKYKLAELSPANSDEVLIKQNILWVIEDDNIIAKGKGEKTVDVQSIKDRFTSLNINVTWKDLDDINTYRNKIEHYYSEFPIDTVKEMIAKAFPIINEFIRNNLYKNPEDLFNNTTWNTLLSLNNVYEQERSICLDNLNKLDFYHDEIFETLSNHKCSKCGYGLITVEDGVNSMYADQHTYRCKSCNKTWNYAELVSECLDEKYKKEWWECREGGEEPVVICPSCGGTYDYIANICYSCTEEGLDSVCKICCGNIPASELMFSPLCGYCAYKRNKQQEE</sequence>
<dbReference type="AlphaFoldDB" id="A0A930DK98"/>
<reference evidence="1" key="1">
    <citation type="submission" date="2020-04" db="EMBL/GenBank/DDBJ databases">
        <title>Deep metagenomics examines the oral microbiome during advanced dental caries in children, revealing novel taxa and co-occurrences with host molecules.</title>
        <authorList>
            <person name="Baker J.L."/>
            <person name="Morton J.T."/>
            <person name="Dinis M."/>
            <person name="Alvarez R."/>
            <person name="Tran N.C."/>
            <person name="Knight R."/>
            <person name="Edlund A."/>
        </authorList>
    </citation>
    <scope>NUCLEOTIDE SEQUENCE</scope>
    <source>
        <strain evidence="1">JCVI_32_bin.62</strain>
    </source>
</reference>
<evidence type="ECO:0000313" key="1">
    <source>
        <dbReference type="EMBL" id="MBF1265778.1"/>
    </source>
</evidence>